<dbReference type="Proteomes" id="UP000006872">
    <property type="component" value="Chromosome"/>
</dbReference>
<feature type="compositionally biased region" description="Basic and acidic residues" evidence="1">
    <location>
        <begin position="167"/>
        <end position="177"/>
    </location>
</feature>
<dbReference type="STRING" id="701347.Entcl_2940"/>
<protein>
    <recommendedName>
        <fullName evidence="5">Protein secretion protein GspB</fullName>
    </recommendedName>
</protein>
<organism evidence="3 4">
    <name type="scientific">Enterobacter lignolyticus (strain SCF1)</name>
    <dbReference type="NCBI Taxonomy" id="701347"/>
    <lineage>
        <taxon>Bacteria</taxon>
        <taxon>Pseudomonadati</taxon>
        <taxon>Pseudomonadota</taxon>
        <taxon>Gammaproteobacteria</taxon>
        <taxon>Enterobacterales</taxon>
        <taxon>Enterobacteriaceae</taxon>
        <taxon>Pluralibacter</taxon>
    </lineage>
</organism>
<dbReference type="HOGENOM" id="CLU_1376291_0_0_6"/>
<reference evidence="3 4" key="2">
    <citation type="journal article" date="2011" name="Stand. Genomic Sci.">
        <title>Complete genome sequence of 'Enterobacter lignolyticus' SCF1.</title>
        <authorList>
            <person name="Deangelis K.M."/>
            <person name="D'Haeseleer P."/>
            <person name="Chivian D."/>
            <person name="Fortney J.L."/>
            <person name="Khudyakov J."/>
            <person name="Simmons B."/>
            <person name="Woo H."/>
            <person name="Arkin A.P."/>
            <person name="Davenport K.W."/>
            <person name="Goodwin L."/>
            <person name="Chen A."/>
            <person name="Ivanova N."/>
            <person name="Kyrpides N.C."/>
            <person name="Mavromatis K."/>
            <person name="Woyke T."/>
            <person name="Hazen T.C."/>
        </authorList>
    </citation>
    <scope>NUCLEOTIDE SEQUENCE [LARGE SCALE GENOMIC DNA]</scope>
    <source>
        <strain evidence="3 4">SCF1</strain>
    </source>
</reference>
<accession>E3G253</accession>
<dbReference type="EMBL" id="CP002272">
    <property type="protein sequence ID" value="ADO49187.1"/>
    <property type="molecule type" value="Genomic_DNA"/>
</dbReference>
<name>E3G253_ENTLS</name>
<evidence type="ECO:0000256" key="2">
    <source>
        <dbReference type="SAM" id="Phobius"/>
    </source>
</evidence>
<feature type="compositionally biased region" description="Basic and acidic residues" evidence="1">
    <location>
        <begin position="99"/>
        <end position="112"/>
    </location>
</feature>
<dbReference type="KEGG" id="esc:Entcl_2940"/>
<gene>
    <name evidence="3" type="ordered locus">Entcl_2940</name>
</gene>
<evidence type="ECO:0000256" key="1">
    <source>
        <dbReference type="SAM" id="MobiDB-lite"/>
    </source>
</evidence>
<evidence type="ECO:0008006" key="5">
    <source>
        <dbReference type="Google" id="ProtNLM"/>
    </source>
</evidence>
<keyword evidence="4" id="KW-1185">Reference proteome</keyword>
<proteinExistence type="predicted"/>
<keyword evidence="2" id="KW-0472">Membrane</keyword>
<evidence type="ECO:0000313" key="3">
    <source>
        <dbReference type="EMBL" id="ADO49187.1"/>
    </source>
</evidence>
<evidence type="ECO:0000313" key="4">
    <source>
        <dbReference type="Proteomes" id="UP000006872"/>
    </source>
</evidence>
<keyword evidence="2" id="KW-1133">Transmembrane helix</keyword>
<feature type="transmembrane region" description="Helical" evidence="2">
    <location>
        <begin position="34"/>
        <end position="55"/>
    </location>
</feature>
<sequence>MSTICLAAQRSYACDEAVYFTWRLPSWQALFTRLLVWLACASALLAGGVYAHLYWQYRHPAPTAAVKAKNNGGAQLSDMHYVYVAKPFPPLNAPQADNSTRENDSDWTHTPDGDLATKALPDMQDANEASGQEPSLRARFMQALKEQQQEYSQGKIPPPPEQGDAVDENKSHGYQDG</sequence>
<feature type="region of interest" description="Disordered" evidence="1">
    <location>
        <begin position="91"/>
        <end position="177"/>
    </location>
</feature>
<keyword evidence="2" id="KW-0812">Transmembrane</keyword>
<dbReference type="AlphaFoldDB" id="E3G253"/>
<reference evidence="4" key="1">
    <citation type="submission" date="2010-10" db="EMBL/GenBank/DDBJ databases">
        <title>Complete sequence of Enterobacter cloacae SCF1.</title>
        <authorList>
            <consortium name="US DOE Joint Genome Institute"/>
            <person name="Lucas S."/>
            <person name="Copeland A."/>
            <person name="Lapidus A."/>
            <person name="Cheng J.-F."/>
            <person name="Bruce D."/>
            <person name="Goodwin L."/>
            <person name="Pitluck S."/>
            <person name="Davenport K."/>
            <person name="Detter J.C."/>
            <person name="Han C."/>
            <person name="Tapia R."/>
            <person name="Land M."/>
            <person name="Hauser L."/>
            <person name="Chang Y.-J."/>
            <person name="Jeffries C."/>
            <person name="Kyrpides N."/>
            <person name="Ivanova N."/>
            <person name="Mikhailova N."/>
            <person name="DeAngelis K."/>
            <person name="Arkin A.P."/>
            <person name="Chivian D."/>
            <person name="Edwards B."/>
            <person name="Woo H."/>
            <person name="Hazen T.C."/>
            <person name="Woyke T."/>
        </authorList>
    </citation>
    <scope>NUCLEOTIDE SEQUENCE [LARGE SCALE GENOMIC DNA]</scope>
    <source>
        <strain evidence="4">SCF1</strain>
    </source>
</reference>
<dbReference type="RefSeq" id="WP_013366917.1">
    <property type="nucleotide sequence ID" value="NC_014618.1"/>
</dbReference>